<comment type="caution">
    <text evidence="2">The sequence shown here is derived from an EMBL/GenBank/DDBJ whole genome shotgun (WGS) entry which is preliminary data.</text>
</comment>
<reference evidence="2 3" key="1">
    <citation type="submission" date="2018-05" db="EMBL/GenBank/DDBJ databases">
        <title>Genomic Encyclopedia of Type Strains, Phase IV (KMG-IV): sequencing the most valuable type-strain genomes for metagenomic binning, comparative biology and taxonomic classification.</title>
        <authorList>
            <person name="Goeker M."/>
        </authorList>
    </citation>
    <scope>NUCLEOTIDE SEQUENCE [LARGE SCALE GENOMIC DNA]</scope>
    <source>
        <strain evidence="2 3">DSM 24995</strain>
    </source>
</reference>
<keyword evidence="2" id="KW-0808">Transferase</keyword>
<dbReference type="AlphaFoldDB" id="A0A2V3XXX6"/>
<evidence type="ECO:0000313" key="3">
    <source>
        <dbReference type="Proteomes" id="UP000248057"/>
    </source>
</evidence>
<dbReference type="GO" id="GO:0016757">
    <property type="term" value="F:glycosyltransferase activity"/>
    <property type="evidence" value="ECO:0007669"/>
    <property type="project" value="InterPro"/>
</dbReference>
<sequence>MKKILFVITQFYKGGAEVALLNLFHHLPKSEFEIDFLIFDQMILKDAQSLIPQIPSWIHVCNAAEKEGKYAVIKKAWFKIYRKFTKHQLYRKSAYKFVKNKQYDVAFSYGEWMSPEFVATKVSAKKKMVWIHADIDKANYVDERILFGYDNLYNGYIFVSECSRLAGECAFPQLKGRSYVVHNMCNDDAIRRLALESIPDEEIYPVPWLVSVANLREEKNYPRMVETMKCLKDRGMDIRWLCIGSTANPFLLNKINTMIANYGLQNNFILMGVDQNPYRYMAKSRAVLVLSDFESWSLVITEAKLLQIPVIATRTSGALEQIEDNKTGRFVSFEPMEIADVIEEYLRDPEIEKEMSHQLEGFSTNSTTLKEFYDVIGEP</sequence>
<evidence type="ECO:0000259" key="1">
    <source>
        <dbReference type="Pfam" id="PF00534"/>
    </source>
</evidence>
<dbReference type="PANTHER" id="PTHR12526">
    <property type="entry name" value="GLYCOSYLTRANSFERASE"/>
    <property type="match status" value="1"/>
</dbReference>
<dbReference type="GeneID" id="86063959"/>
<dbReference type="Pfam" id="PF00534">
    <property type="entry name" value="Glycos_transf_1"/>
    <property type="match status" value="1"/>
</dbReference>
<name>A0A2V3XXX6_9FIRM</name>
<dbReference type="RefSeq" id="WP_110325098.1">
    <property type="nucleotide sequence ID" value="NZ_QJKD01000015.1"/>
</dbReference>
<evidence type="ECO:0000313" key="2">
    <source>
        <dbReference type="EMBL" id="PXX48953.1"/>
    </source>
</evidence>
<dbReference type="Proteomes" id="UP000248057">
    <property type="component" value="Unassembled WGS sequence"/>
</dbReference>
<accession>A0A2V3XXX6</accession>
<gene>
    <name evidence="2" type="ORF">DFR60_115127</name>
</gene>
<dbReference type="EMBL" id="QJKD01000015">
    <property type="protein sequence ID" value="PXX48953.1"/>
    <property type="molecule type" value="Genomic_DNA"/>
</dbReference>
<dbReference type="Gene3D" id="3.40.50.2000">
    <property type="entry name" value="Glycogen Phosphorylase B"/>
    <property type="match status" value="2"/>
</dbReference>
<feature type="domain" description="Glycosyl transferase family 1" evidence="1">
    <location>
        <begin position="209"/>
        <end position="356"/>
    </location>
</feature>
<protein>
    <submittedName>
        <fullName evidence="2">Glycosyltransferase involved in cell wall biosynthesis</fullName>
    </submittedName>
</protein>
<proteinExistence type="predicted"/>
<dbReference type="InterPro" id="IPR001296">
    <property type="entry name" value="Glyco_trans_1"/>
</dbReference>
<dbReference type="SUPFAM" id="SSF53756">
    <property type="entry name" value="UDP-Glycosyltransferase/glycogen phosphorylase"/>
    <property type="match status" value="1"/>
</dbReference>
<keyword evidence="3" id="KW-1185">Reference proteome</keyword>
<dbReference type="CDD" id="cd03811">
    <property type="entry name" value="GT4_GT28_WabH-like"/>
    <property type="match status" value="1"/>
</dbReference>
<organism evidence="2 3">
    <name type="scientific">Hungatella effluvii</name>
    <dbReference type="NCBI Taxonomy" id="1096246"/>
    <lineage>
        <taxon>Bacteria</taxon>
        <taxon>Bacillati</taxon>
        <taxon>Bacillota</taxon>
        <taxon>Clostridia</taxon>
        <taxon>Lachnospirales</taxon>
        <taxon>Lachnospiraceae</taxon>
        <taxon>Hungatella</taxon>
    </lineage>
</organism>
<dbReference type="PANTHER" id="PTHR12526:SF630">
    <property type="entry name" value="GLYCOSYLTRANSFERASE"/>
    <property type="match status" value="1"/>
</dbReference>